<proteinExistence type="predicted"/>
<feature type="non-terminal residue" evidence="2">
    <location>
        <position position="1"/>
    </location>
</feature>
<evidence type="ECO:0008006" key="4">
    <source>
        <dbReference type="Google" id="ProtNLM"/>
    </source>
</evidence>
<reference evidence="2 3" key="1">
    <citation type="journal article" date="2018" name="Nat. Biotechnol.">
        <title>A standardized bacterial taxonomy based on genome phylogeny substantially revises the tree of life.</title>
        <authorList>
            <person name="Parks D.H."/>
            <person name="Chuvochina M."/>
            <person name="Waite D.W."/>
            <person name="Rinke C."/>
            <person name="Skarshewski A."/>
            <person name="Chaumeil P.A."/>
            <person name="Hugenholtz P."/>
        </authorList>
    </citation>
    <scope>NUCLEOTIDE SEQUENCE [LARGE SCALE GENOMIC DNA]</scope>
    <source>
        <strain evidence="2">UBA9158</strain>
    </source>
</reference>
<dbReference type="Proteomes" id="UP000259273">
    <property type="component" value="Unassembled WGS sequence"/>
</dbReference>
<accession>A0A3C1KST4</accession>
<protein>
    <recommendedName>
        <fullName evidence="4">ABC transporter permease</fullName>
    </recommendedName>
</protein>
<keyword evidence="1" id="KW-0812">Transmembrane</keyword>
<gene>
    <name evidence="2" type="ORF">DCP75_18225</name>
</gene>
<organism evidence="2 3">
    <name type="scientific">Haliea salexigens</name>
    <dbReference type="NCBI Taxonomy" id="287487"/>
    <lineage>
        <taxon>Bacteria</taxon>
        <taxon>Pseudomonadati</taxon>
        <taxon>Pseudomonadota</taxon>
        <taxon>Gammaproteobacteria</taxon>
        <taxon>Cellvibrionales</taxon>
        <taxon>Halieaceae</taxon>
        <taxon>Haliea</taxon>
    </lineage>
</organism>
<evidence type="ECO:0000313" key="3">
    <source>
        <dbReference type="Proteomes" id="UP000259273"/>
    </source>
</evidence>
<sequence>PPMVLEVLLIAIVTTTLASFYPAWRASRMEIVEAIRHAR</sequence>
<keyword evidence="1" id="KW-1133">Transmembrane helix</keyword>
<evidence type="ECO:0000313" key="2">
    <source>
        <dbReference type="EMBL" id="HAN29621.1"/>
    </source>
</evidence>
<comment type="caution">
    <text evidence="2">The sequence shown here is derived from an EMBL/GenBank/DDBJ whole genome shotgun (WGS) entry which is preliminary data.</text>
</comment>
<dbReference type="AlphaFoldDB" id="A0A3C1KST4"/>
<keyword evidence="1" id="KW-0472">Membrane</keyword>
<feature type="transmembrane region" description="Helical" evidence="1">
    <location>
        <begin position="6"/>
        <end position="24"/>
    </location>
</feature>
<dbReference type="EMBL" id="DMND01000244">
    <property type="protein sequence ID" value="HAN29621.1"/>
    <property type="molecule type" value="Genomic_DNA"/>
</dbReference>
<name>A0A3C1KST4_9GAMM</name>
<evidence type="ECO:0000256" key="1">
    <source>
        <dbReference type="SAM" id="Phobius"/>
    </source>
</evidence>